<dbReference type="EMBL" id="JYDS01000332">
    <property type="protein sequence ID" value="KRZ13238.1"/>
    <property type="molecule type" value="Genomic_DNA"/>
</dbReference>
<sequence>MPRDLLRELIKAPAVERSNFSNGHAAKLARRCSIKQLSSIFGACQFDSADAPYWTAETMQADVYNSCVPLQKKLKLKKQPLDHKRFPAQRLPACKRALSTLQYEIQNSVKALYKIIKLDSENDESGFFYQLLAAKKDSCEGGKRLFNNYLLTSGTGIDVRVIVTEAVDMMSFAWRYSQYGIYNTKLLKKNGLKFEEYAMADDQLQVTYHMSDGEITNFIVKTNDDVDNSSKNNSDGEELEELPCKFQYNEKIMNLR</sequence>
<dbReference type="EMBL" id="JYDV01000147">
    <property type="protein sequence ID" value="KRZ28866.1"/>
    <property type="molecule type" value="Genomic_DNA"/>
</dbReference>
<proteinExistence type="predicted"/>
<evidence type="ECO:0000313" key="4">
    <source>
        <dbReference type="Proteomes" id="UP000054826"/>
    </source>
</evidence>
<gene>
    <name evidence="1" type="ORF">T4B_56</name>
    <name evidence="2" type="ORF">T4C_6461</name>
</gene>
<evidence type="ECO:0000313" key="3">
    <source>
        <dbReference type="Proteomes" id="UP000054805"/>
    </source>
</evidence>
<dbReference type="Proteomes" id="UP000054826">
    <property type="component" value="Unassembled WGS sequence"/>
</dbReference>
<accession>A0A0V1HRT6</accession>
<dbReference type="AlphaFoldDB" id="A0A0V1HRT6"/>
<organism evidence="1 3">
    <name type="scientific">Trichinella pseudospiralis</name>
    <name type="common">Parasitic roundworm</name>
    <dbReference type="NCBI Taxonomy" id="6337"/>
    <lineage>
        <taxon>Eukaryota</taxon>
        <taxon>Metazoa</taxon>
        <taxon>Ecdysozoa</taxon>
        <taxon>Nematoda</taxon>
        <taxon>Enoplea</taxon>
        <taxon>Dorylaimia</taxon>
        <taxon>Trichinellida</taxon>
        <taxon>Trichinellidae</taxon>
        <taxon>Trichinella</taxon>
    </lineage>
</organism>
<keyword evidence="3" id="KW-1185">Reference proteome</keyword>
<evidence type="ECO:0000313" key="1">
    <source>
        <dbReference type="EMBL" id="KRZ13238.1"/>
    </source>
</evidence>
<protein>
    <submittedName>
        <fullName evidence="1">Uncharacterized protein</fullName>
    </submittedName>
</protein>
<dbReference type="Proteomes" id="UP000054805">
    <property type="component" value="Unassembled WGS sequence"/>
</dbReference>
<comment type="caution">
    <text evidence="1">The sequence shown here is derived from an EMBL/GenBank/DDBJ whole genome shotgun (WGS) entry which is preliminary data.</text>
</comment>
<evidence type="ECO:0000313" key="2">
    <source>
        <dbReference type="EMBL" id="KRZ28866.1"/>
    </source>
</evidence>
<reference evidence="3 4" key="1">
    <citation type="submission" date="2015-01" db="EMBL/GenBank/DDBJ databases">
        <title>Evolution of Trichinella species and genotypes.</title>
        <authorList>
            <person name="Korhonen P.K."/>
            <person name="Edoardo P."/>
            <person name="Giuseppe L.R."/>
            <person name="Gasser R.B."/>
        </authorList>
    </citation>
    <scope>NUCLEOTIDE SEQUENCE [LARGE SCALE GENOMIC DNA]</scope>
    <source>
        <strain evidence="2">ISS176</strain>
        <strain evidence="1">ISS588</strain>
    </source>
</reference>
<name>A0A0V1HRT6_TRIPS</name>